<evidence type="ECO:0000313" key="9">
    <source>
        <dbReference type="EMBL" id="KOC65084.1"/>
    </source>
</evidence>
<evidence type="ECO:0000313" key="10">
    <source>
        <dbReference type="Proteomes" id="UP000053825"/>
    </source>
</evidence>
<protein>
    <submittedName>
        <fullName evidence="9">Putative glutamate receptor</fullName>
    </submittedName>
</protein>
<dbReference type="STRING" id="597456.A0A0L7R2M1"/>
<dbReference type="PANTHER" id="PTHR42643:SF24">
    <property type="entry name" value="IONOTROPIC RECEPTOR 60A"/>
    <property type="match status" value="1"/>
</dbReference>
<dbReference type="SUPFAM" id="SSF53850">
    <property type="entry name" value="Periplasmic binding protein-like II"/>
    <property type="match status" value="2"/>
</dbReference>
<evidence type="ECO:0000256" key="5">
    <source>
        <dbReference type="ARBA" id="ARBA00023136"/>
    </source>
</evidence>
<sequence>MFYENDTKLTGICGEIWNLLAYHLNFTLKPVKYEERNFGERLDNGSYSGLMGLLDRNETEVILRTGYYSFRANLFDYTTPIWNTCLAGYIFQTERFGNHKRKKKLKLLEACGYFTFNDHFFYTFSMMCGQGYLPGTFHGQNKILSLSKSIFSWLIILAFSSNLIYRMAHRTMKPPFSNLDSLLNKTKYNVLVFKGAIIYELVKENIENSYRSYELSNRIHFVDDPNIMYEEVCNGGRLFAMLENQDKAASRSKGFCEVIPVGSNYYETWVGFAVPKRFPYKQIIDVSITKLREVGLVHRLKNRWLQFTINNNARSPFKTIDMDQVRLIFIMLLYVKKRCHCNFSRCTILQVSTFMRELLLLVIVHDLLRPVQSVNGVIWDSKVEDFVPIFSVPGFAAMNQERLSKSRKQETHNFQGEIVKFAYFEEKNLINGRANGTRISGVIGEIWNILSEFLNFTLKPIHSKDQTLGYANENGIYPRGLIRLIQRNETDVIPRVEAHPKRFRFVQFSFPLWKTSLRLYIRHEVKHLPTWMLKLFSRKVWFAILFTYFLLSVCSYLSQAVGLKIARKKSQATLNDYFFYNFGMICGQSYLPNSLNKSSRVVELWLGLFSCLIRTAFGALLIGYMTQISTTPPFHNLNSLLVGTSYNIFALKGSLPDLIFQLSTEPDYQNTLKYKRYVVAERMEDMYKTICSSRKLYAVYQSEDIKKAGGIYFCRLNPAGAPLFTVWIVSGISWNFRYKRSIDIGLLKLYEVGFIKLLKHRWIESKNVEEEKTNITEPITMEQVYLILYVFHGGLLISFIILLLEHLVFYFNK</sequence>
<dbReference type="EMBL" id="KQ414666">
    <property type="protein sequence ID" value="KOC65084.1"/>
    <property type="molecule type" value="Genomic_DNA"/>
</dbReference>
<evidence type="ECO:0000256" key="7">
    <source>
        <dbReference type="ARBA" id="ARBA00023180"/>
    </source>
</evidence>
<feature type="transmembrane region" description="Helical" evidence="8">
    <location>
        <begin position="604"/>
        <end position="624"/>
    </location>
</feature>
<comment type="subcellular location">
    <subcellularLocation>
        <location evidence="1">Cell membrane</location>
        <topology evidence="1">Multi-pass membrane protein</topology>
    </subcellularLocation>
</comment>
<dbReference type="Proteomes" id="UP000053825">
    <property type="component" value="Unassembled WGS sequence"/>
</dbReference>
<dbReference type="GO" id="GO:0005886">
    <property type="term" value="C:plasma membrane"/>
    <property type="evidence" value="ECO:0007669"/>
    <property type="project" value="UniProtKB-SubCell"/>
</dbReference>
<dbReference type="OrthoDB" id="7536459at2759"/>
<keyword evidence="4 8" id="KW-1133">Transmembrane helix</keyword>
<dbReference type="InterPro" id="IPR052192">
    <property type="entry name" value="Insect_Ionotropic_Sensory_Rcpt"/>
</dbReference>
<dbReference type="PANTHER" id="PTHR42643">
    <property type="entry name" value="IONOTROPIC RECEPTOR 20A-RELATED"/>
    <property type="match status" value="1"/>
</dbReference>
<keyword evidence="7" id="KW-0325">Glycoprotein</keyword>
<dbReference type="AlphaFoldDB" id="A0A0L7R2M1"/>
<accession>A0A0L7R2M1</accession>
<feature type="transmembrane region" description="Helical" evidence="8">
    <location>
        <begin position="786"/>
        <end position="811"/>
    </location>
</feature>
<evidence type="ECO:0000256" key="8">
    <source>
        <dbReference type="SAM" id="Phobius"/>
    </source>
</evidence>
<keyword evidence="3 8" id="KW-0812">Transmembrane</keyword>
<keyword evidence="2" id="KW-1003">Cell membrane</keyword>
<reference evidence="9 10" key="1">
    <citation type="submission" date="2015-07" db="EMBL/GenBank/DDBJ databases">
        <title>The genome of Habropoda laboriosa.</title>
        <authorList>
            <person name="Pan H."/>
            <person name="Kapheim K."/>
        </authorList>
    </citation>
    <scope>NUCLEOTIDE SEQUENCE [LARGE SCALE GENOMIC DNA]</scope>
    <source>
        <strain evidence="9">0110345459</strain>
    </source>
</reference>
<proteinExistence type="predicted"/>
<evidence type="ECO:0000256" key="6">
    <source>
        <dbReference type="ARBA" id="ARBA00023170"/>
    </source>
</evidence>
<evidence type="ECO:0000256" key="4">
    <source>
        <dbReference type="ARBA" id="ARBA00022989"/>
    </source>
</evidence>
<evidence type="ECO:0000256" key="2">
    <source>
        <dbReference type="ARBA" id="ARBA00022475"/>
    </source>
</evidence>
<gene>
    <name evidence="9" type="ORF">WH47_04674</name>
</gene>
<feature type="transmembrane region" description="Helical" evidence="8">
    <location>
        <begin position="540"/>
        <end position="558"/>
    </location>
</feature>
<keyword evidence="10" id="KW-1185">Reference proteome</keyword>
<keyword evidence="6 9" id="KW-0675">Receptor</keyword>
<name>A0A0L7R2M1_9HYME</name>
<organism evidence="9 10">
    <name type="scientific">Habropoda laboriosa</name>
    <dbReference type="NCBI Taxonomy" id="597456"/>
    <lineage>
        <taxon>Eukaryota</taxon>
        <taxon>Metazoa</taxon>
        <taxon>Ecdysozoa</taxon>
        <taxon>Arthropoda</taxon>
        <taxon>Hexapoda</taxon>
        <taxon>Insecta</taxon>
        <taxon>Pterygota</taxon>
        <taxon>Neoptera</taxon>
        <taxon>Endopterygota</taxon>
        <taxon>Hymenoptera</taxon>
        <taxon>Apocrita</taxon>
        <taxon>Aculeata</taxon>
        <taxon>Apoidea</taxon>
        <taxon>Anthophila</taxon>
        <taxon>Apidae</taxon>
        <taxon>Habropoda</taxon>
    </lineage>
</organism>
<evidence type="ECO:0000256" key="3">
    <source>
        <dbReference type="ARBA" id="ARBA00022692"/>
    </source>
</evidence>
<evidence type="ECO:0000256" key="1">
    <source>
        <dbReference type="ARBA" id="ARBA00004651"/>
    </source>
</evidence>
<dbReference type="Gene3D" id="1.10.287.70">
    <property type="match status" value="1"/>
</dbReference>
<dbReference type="Gene3D" id="3.40.190.10">
    <property type="entry name" value="Periplasmic binding protein-like II"/>
    <property type="match status" value="4"/>
</dbReference>
<keyword evidence="5 8" id="KW-0472">Membrane</keyword>